<dbReference type="InterPro" id="IPR036890">
    <property type="entry name" value="HATPase_C_sf"/>
</dbReference>
<keyword evidence="1" id="KW-1133">Transmembrane helix</keyword>
<dbReference type="Proteomes" id="UP000003639">
    <property type="component" value="Unassembled WGS sequence"/>
</dbReference>
<feature type="domain" description="Sensor histidine kinase NatK-like C-terminal" evidence="2">
    <location>
        <begin position="316"/>
        <end position="421"/>
    </location>
</feature>
<keyword evidence="4" id="KW-1185">Reference proteome</keyword>
<evidence type="ECO:0000256" key="1">
    <source>
        <dbReference type="SAM" id="Phobius"/>
    </source>
</evidence>
<accession>A6NQX1</accession>
<dbReference type="CDD" id="cd16935">
    <property type="entry name" value="HATPase_AgrC-ComD-like"/>
    <property type="match status" value="1"/>
</dbReference>
<reference evidence="3 4" key="1">
    <citation type="submission" date="2007-04" db="EMBL/GenBank/DDBJ databases">
        <authorList>
            <person name="Fulton L."/>
            <person name="Clifton S."/>
            <person name="Fulton B."/>
            <person name="Xu J."/>
            <person name="Minx P."/>
            <person name="Pepin K.H."/>
            <person name="Johnson M."/>
            <person name="Thiruvilangam P."/>
            <person name="Bhonagiri V."/>
            <person name="Nash W.E."/>
            <person name="Mardis E.R."/>
            <person name="Wilson R.K."/>
        </authorList>
    </citation>
    <scope>NUCLEOTIDE SEQUENCE [LARGE SCALE GENOMIC DNA]</scope>
    <source>
        <strain evidence="3 4">ATCC 29799</strain>
    </source>
</reference>
<evidence type="ECO:0000313" key="3">
    <source>
        <dbReference type="EMBL" id="EDN01467.1"/>
    </source>
</evidence>
<proteinExistence type="predicted"/>
<dbReference type="AlphaFoldDB" id="A6NQX1"/>
<dbReference type="EMBL" id="AAXG02000005">
    <property type="protein sequence ID" value="EDN01467.1"/>
    <property type="molecule type" value="Genomic_DNA"/>
</dbReference>
<dbReference type="GO" id="GO:0042802">
    <property type="term" value="F:identical protein binding"/>
    <property type="evidence" value="ECO:0007669"/>
    <property type="project" value="TreeGrafter"/>
</dbReference>
<dbReference type="Gene3D" id="3.30.565.10">
    <property type="entry name" value="Histidine kinase-like ATPase, C-terminal domain"/>
    <property type="match status" value="1"/>
</dbReference>
<keyword evidence="1" id="KW-0812">Transmembrane</keyword>
<keyword evidence="3" id="KW-0808">Transferase</keyword>
<feature type="transmembrane region" description="Helical" evidence="1">
    <location>
        <begin position="12"/>
        <end position="30"/>
    </location>
</feature>
<dbReference type="PANTHER" id="PTHR40448:SF1">
    <property type="entry name" value="TWO-COMPONENT SENSOR HISTIDINE KINASE"/>
    <property type="match status" value="1"/>
</dbReference>
<evidence type="ECO:0000259" key="2">
    <source>
        <dbReference type="Pfam" id="PF14501"/>
    </source>
</evidence>
<dbReference type="OrthoDB" id="9813149at2"/>
<dbReference type="PANTHER" id="PTHR40448">
    <property type="entry name" value="TWO-COMPONENT SENSOR HISTIDINE KINASE"/>
    <property type="match status" value="1"/>
</dbReference>
<keyword evidence="1" id="KW-0472">Membrane</keyword>
<protein>
    <submittedName>
        <fullName evidence="3">ATPase/histidine kinase/DNA gyrase B/HSP90 domain protein</fullName>
    </submittedName>
</protein>
<evidence type="ECO:0000313" key="4">
    <source>
        <dbReference type="Proteomes" id="UP000003639"/>
    </source>
</evidence>
<dbReference type="GO" id="GO:0016301">
    <property type="term" value="F:kinase activity"/>
    <property type="evidence" value="ECO:0007669"/>
    <property type="project" value="UniProtKB-KW"/>
</dbReference>
<dbReference type="SUPFAM" id="SSF55874">
    <property type="entry name" value="ATPase domain of HSP90 chaperone/DNA topoisomerase II/histidine kinase"/>
    <property type="match status" value="1"/>
</dbReference>
<dbReference type="STRING" id="411467.BACCAP_00595"/>
<feature type="transmembrane region" description="Helical" evidence="1">
    <location>
        <begin position="191"/>
        <end position="209"/>
    </location>
</feature>
<dbReference type="eggNOG" id="COG0642">
    <property type="taxonomic scope" value="Bacteria"/>
</dbReference>
<feature type="transmembrane region" description="Helical" evidence="1">
    <location>
        <begin position="65"/>
        <end position="82"/>
    </location>
</feature>
<dbReference type="InterPro" id="IPR032834">
    <property type="entry name" value="NatK-like_C"/>
</dbReference>
<sequence length="428" mass="48062">MMGEGLFQITLNHGYILQILAAEMLFVWGLKRRQGFVLRFLLGVTVYGGASIVLTNLIARYVVGFYSLTIFLLSLLLWKFCCRERFRDILFCCVGAQLTQNLAHNVENLIYRPFAQYFNTVGWCCLSVSVTVIVYAICYRLFARRLRGCDGFALEDRYVYIISIAAAIFTYAMQAIQQNYGIDALWITRPPLIFCCIAGLCVQFGLLTLKSEQEGRQLLERIIQQEQRQYEITRSSMDLINMKAHDLKHQITLMKATGRCDGAELAEIESAIAQYASSSNTGCKPLDAILTEKQLLCRTCGIEAAVMAQGESLAFLQPADIASLFGNLLDNAIEYERTVEPASRRCISLNVAEKNGFVCIRVENYCPTRPEMYNGLPVTSKADKTRHGFGLRSVQYITEKYGGTMHIGTEGDLFVVSLLIPVPRVPAN</sequence>
<dbReference type="Pfam" id="PF14501">
    <property type="entry name" value="HATPase_c_5"/>
    <property type="match status" value="1"/>
</dbReference>
<name>A6NQX1_9FIRM</name>
<feature type="transmembrane region" description="Helical" evidence="1">
    <location>
        <begin position="117"/>
        <end position="138"/>
    </location>
</feature>
<gene>
    <name evidence="3" type="ORF">BACCAP_00595</name>
</gene>
<comment type="caution">
    <text evidence="3">The sequence shown here is derived from an EMBL/GenBank/DDBJ whole genome shotgun (WGS) entry which is preliminary data.</text>
</comment>
<dbReference type="RefSeq" id="WP_006571148.1">
    <property type="nucleotide sequence ID" value="NZ_AAXG02000005.1"/>
</dbReference>
<organism evidence="3 4">
    <name type="scientific">Pseudoflavonifractor capillosus ATCC 29799</name>
    <dbReference type="NCBI Taxonomy" id="411467"/>
    <lineage>
        <taxon>Bacteria</taxon>
        <taxon>Bacillati</taxon>
        <taxon>Bacillota</taxon>
        <taxon>Clostridia</taxon>
        <taxon>Eubacteriales</taxon>
        <taxon>Oscillospiraceae</taxon>
        <taxon>Pseudoflavonifractor</taxon>
    </lineage>
</organism>
<feature type="transmembrane region" description="Helical" evidence="1">
    <location>
        <begin position="37"/>
        <end position="59"/>
    </location>
</feature>
<feature type="transmembrane region" description="Helical" evidence="1">
    <location>
        <begin position="158"/>
        <end position="176"/>
    </location>
</feature>
<reference evidence="3 4" key="2">
    <citation type="submission" date="2007-06" db="EMBL/GenBank/DDBJ databases">
        <title>Draft genome sequence of Pseudoflavonifractor capillosus ATCC 29799.</title>
        <authorList>
            <person name="Sudarsanam P."/>
            <person name="Ley R."/>
            <person name="Guruge J."/>
            <person name="Turnbaugh P.J."/>
            <person name="Mahowald M."/>
            <person name="Liep D."/>
            <person name="Gordon J."/>
        </authorList>
    </citation>
    <scope>NUCLEOTIDE SEQUENCE [LARGE SCALE GENOMIC DNA]</scope>
    <source>
        <strain evidence="3 4">ATCC 29799</strain>
    </source>
</reference>
<keyword evidence="3" id="KW-0418">Kinase</keyword>